<keyword evidence="3" id="KW-1185">Reference proteome</keyword>
<dbReference type="PANTHER" id="PTHR33112:SF16">
    <property type="entry name" value="HETEROKARYON INCOMPATIBILITY DOMAIN-CONTAINING PROTEIN"/>
    <property type="match status" value="1"/>
</dbReference>
<evidence type="ECO:0000313" key="2">
    <source>
        <dbReference type="EMBL" id="KAF9491024.1"/>
    </source>
</evidence>
<protein>
    <recommendedName>
        <fullName evidence="1">Heterokaryon incompatibility domain-containing protein</fullName>
    </recommendedName>
</protein>
<proteinExistence type="predicted"/>
<dbReference type="EMBL" id="MU154628">
    <property type="protein sequence ID" value="KAF9491024.1"/>
    <property type="molecule type" value="Genomic_DNA"/>
</dbReference>
<dbReference type="Pfam" id="PF06985">
    <property type="entry name" value="HET"/>
    <property type="match status" value="1"/>
</dbReference>
<sequence>MFYHSANAVEGFGQLSVIFKLYSSEGREESHALCFDIQAEAGDPCARWLNIQRRPLASDPPSGSGIQRMKEYIKQSLDLFPYMHTYLPKRLIDVGSQHEVSRLIVSSKHPPLLDSNAETESKRYIALNYCWGPLEEAKPRLKTERNSFYERMQGIELATLPQTLLDAVLVCRALGVRYVWIDSCVSYEATSRTGNGNRGRWQAYTETLS</sequence>
<feature type="domain" description="Heterokaryon incompatibility" evidence="1">
    <location>
        <begin position="124"/>
        <end position="184"/>
    </location>
</feature>
<accession>A0A9P5ZRH1</accession>
<dbReference type="AlphaFoldDB" id="A0A9P5ZRH1"/>
<dbReference type="PANTHER" id="PTHR33112">
    <property type="entry name" value="DOMAIN PROTEIN, PUTATIVE-RELATED"/>
    <property type="match status" value="1"/>
</dbReference>
<reference evidence="2" key="1">
    <citation type="submission" date="2020-11" db="EMBL/GenBank/DDBJ databases">
        <authorList>
            <consortium name="DOE Joint Genome Institute"/>
            <person name="Ahrendt S."/>
            <person name="Riley R."/>
            <person name="Andreopoulos W."/>
            <person name="Labutti K."/>
            <person name="Pangilinan J."/>
            <person name="Ruiz-Duenas F.J."/>
            <person name="Barrasa J.M."/>
            <person name="Sanchez-Garcia M."/>
            <person name="Camarero S."/>
            <person name="Miyauchi S."/>
            <person name="Serrano A."/>
            <person name="Linde D."/>
            <person name="Babiker R."/>
            <person name="Drula E."/>
            <person name="Ayuso-Fernandez I."/>
            <person name="Pacheco R."/>
            <person name="Padilla G."/>
            <person name="Ferreira P."/>
            <person name="Barriuso J."/>
            <person name="Kellner H."/>
            <person name="Castanera R."/>
            <person name="Alfaro M."/>
            <person name="Ramirez L."/>
            <person name="Pisabarro A.G."/>
            <person name="Kuo A."/>
            <person name="Tritt A."/>
            <person name="Lipzen A."/>
            <person name="He G."/>
            <person name="Yan M."/>
            <person name="Ng V."/>
            <person name="Cullen D."/>
            <person name="Martin F."/>
            <person name="Rosso M.-N."/>
            <person name="Henrissat B."/>
            <person name="Hibbett D."/>
            <person name="Martinez A.T."/>
            <person name="Grigoriev I.V."/>
        </authorList>
    </citation>
    <scope>NUCLEOTIDE SEQUENCE</scope>
    <source>
        <strain evidence="2">ATCC 90797</strain>
    </source>
</reference>
<dbReference type="OrthoDB" id="5125733at2759"/>
<evidence type="ECO:0000259" key="1">
    <source>
        <dbReference type="Pfam" id="PF06985"/>
    </source>
</evidence>
<dbReference type="InterPro" id="IPR010730">
    <property type="entry name" value="HET"/>
</dbReference>
<gene>
    <name evidence="2" type="ORF">BDN71DRAFT_110539</name>
</gene>
<dbReference type="Proteomes" id="UP000807025">
    <property type="component" value="Unassembled WGS sequence"/>
</dbReference>
<evidence type="ECO:0000313" key="3">
    <source>
        <dbReference type="Proteomes" id="UP000807025"/>
    </source>
</evidence>
<comment type="caution">
    <text evidence="2">The sequence shown here is derived from an EMBL/GenBank/DDBJ whole genome shotgun (WGS) entry which is preliminary data.</text>
</comment>
<organism evidence="2 3">
    <name type="scientific">Pleurotus eryngii</name>
    <name type="common">Boletus of the steppes</name>
    <dbReference type="NCBI Taxonomy" id="5323"/>
    <lineage>
        <taxon>Eukaryota</taxon>
        <taxon>Fungi</taxon>
        <taxon>Dikarya</taxon>
        <taxon>Basidiomycota</taxon>
        <taxon>Agaricomycotina</taxon>
        <taxon>Agaricomycetes</taxon>
        <taxon>Agaricomycetidae</taxon>
        <taxon>Agaricales</taxon>
        <taxon>Pleurotineae</taxon>
        <taxon>Pleurotaceae</taxon>
        <taxon>Pleurotus</taxon>
    </lineage>
</organism>
<name>A0A9P5ZRH1_PLEER</name>